<organism evidence="2 3">
    <name type="scientific">Silvibacterium bohemicum</name>
    <dbReference type="NCBI Taxonomy" id="1577686"/>
    <lineage>
        <taxon>Bacteria</taxon>
        <taxon>Pseudomonadati</taxon>
        <taxon>Acidobacteriota</taxon>
        <taxon>Terriglobia</taxon>
        <taxon>Terriglobales</taxon>
        <taxon>Acidobacteriaceae</taxon>
        <taxon>Silvibacterium</taxon>
    </lineage>
</organism>
<dbReference type="AlphaFoldDB" id="A0A841JVK3"/>
<gene>
    <name evidence="2" type="ORF">HNQ77_003371</name>
</gene>
<reference evidence="2 3" key="1">
    <citation type="submission" date="2020-08" db="EMBL/GenBank/DDBJ databases">
        <title>Genomic Encyclopedia of Type Strains, Phase IV (KMG-IV): sequencing the most valuable type-strain genomes for metagenomic binning, comparative biology and taxonomic classification.</title>
        <authorList>
            <person name="Goeker M."/>
        </authorList>
    </citation>
    <scope>NUCLEOTIDE SEQUENCE [LARGE SCALE GENOMIC DNA]</scope>
    <source>
        <strain evidence="2 3">DSM 103733</strain>
    </source>
</reference>
<dbReference type="RefSeq" id="WP_050061506.1">
    <property type="nucleotide sequence ID" value="NZ_JACHEK010000006.1"/>
</dbReference>
<dbReference type="EMBL" id="JACHEK010000006">
    <property type="protein sequence ID" value="MBB6145413.1"/>
    <property type="molecule type" value="Genomic_DNA"/>
</dbReference>
<dbReference type="Proteomes" id="UP000538666">
    <property type="component" value="Unassembled WGS sequence"/>
</dbReference>
<keyword evidence="1" id="KW-0472">Membrane</keyword>
<keyword evidence="3" id="KW-1185">Reference proteome</keyword>
<accession>A0A841JVK3</accession>
<feature type="transmembrane region" description="Helical" evidence="1">
    <location>
        <begin position="20"/>
        <end position="39"/>
    </location>
</feature>
<evidence type="ECO:0000313" key="3">
    <source>
        <dbReference type="Proteomes" id="UP000538666"/>
    </source>
</evidence>
<dbReference type="OrthoDB" id="123089at2"/>
<name>A0A841JVK3_9BACT</name>
<protein>
    <submittedName>
        <fullName evidence="2">Uncharacterized protein</fullName>
    </submittedName>
</protein>
<keyword evidence="1" id="KW-0812">Transmembrane</keyword>
<comment type="caution">
    <text evidence="2">The sequence shown here is derived from an EMBL/GenBank/DDBJ whole genome shotgun (WGS) entry which is preliminary data.</text>
</comment>
<evidence type="ECO:0000256" key="1">
    <source>
        <dbReference type="SAM" id="Phobius"/>
    </source>
</evidence>
<evidence type="ECO:0000313" key="2">
    <source>
        <dbReference type="EMBL" id="MBB6145413.1"/>
    </source>
</evidence>
<proteinExistence type="predicted"/>
<sequence>MVTSTEKVSAAKSGSRSRHLNLTFAILVLVAAVVLAVAVRFEHHKPKRDEVSRATSPDGKVTAVLYELPGNAKTSFDYQVAVIGDGKTQEVAELSGAMRNDRAYGVNLHWLSDDHLSIDYFTTQSVRVMMSRVEAGGRVVRVSLRNGIRDNNALPGGMLFHLQQAP</sequence>
<keyword evidence="1" id="KW-1133">Transmembrane helix</keyword>